<dbReference type="AlphaFoldDB" id="A0A938BMJ3"/>
<dbReference type="InterPro" id="IPR016032">
    <property type="entry name" value="Sig_transdc_resp-reg_C-effctor"/>
</dbReference>
<reference evidence="4 5" key="1">
    <citation type="submission" date="2019-03" db="EMBL/GenBank/DDBJ databases">
        <title>Lake Tanganyika Metagenome-Assembled Genomes (MAGs).</title>
        <authorList>
            <person name="Tran P."/>
        </authorList>
    </citation>
    <scope>NUCLEOTIDE SEQUENCE [LARGE SCALE GENOMIC DNA]</scope>
    <source>
        <strain evidence="4">K_DeepCast_65m_m2_236</strain>
    </source>
</reference>
<dbReference type="GO" id="GO:0003677">
    <property type="term" value="F:DNA binding"/>
    <property type="evidence" value="ECO:0007669"/>
    <property type="project" value="UniProtKB-UniRule"/>
</dbReference>
<dbReference type="Pfam" id="PF00486">
    <property type="entry name" value="Trans_reg_C"/>
    <property type="match status" value="1"/>
</dbReference>
<feature type="non-terminal residue" evidence="4">
    <location>
        <position position="1"/>
    </location>
</feature>
<dbReference type="Gene3D" id="1.10.10.10">
    <property type="entry name" value="Winged helix-like DNA-binding domain superfamily/Winged helix DNA-binding domain"/>
    <property type="match status" value="1"/>
</dbReference>
<dbReference type="PROSITE" id="PS51755">
    <property type="entry name" value="OMPR_PHOB"/>
    <property type="match status" value="1"/>
</dbReference>
<evidence type="ECO:0000313" key="4">
    <source>
        <dbReference type="EMBL" id="MBM3274309.1"/>
    </source>
</evidence>
<feature type="domain" description="OmpR/PhoB-type" evidence="3">
    <location>
        <begin position="19"/>
        <end position="119"/>
    </location>
</feature>
<evidence type="ECO:0000256" key="1">
    <source>
        <dbReference type="ARBA" id="ARBA00023125"/>
    </source>
</evidence>
<organism evidence="4 5">
    <name type="scientific">Candidatus Tanganyikabacteria bacterium</name>
    <dbReference type="NCBI Taxonomy" id="2961651"/>
    <lineage>
        <taxon>Bacteria</taxon>
        <taxon>Bacillati</taxon>
        <taxon>Candidatus Sericytochromatia</taxon>
        <taxon>Candidatus Tanganyikabacteria</taxon>
    </lineage>
</organism>
<feature type="DNA-binding region" description="OmpR/PhoB-type" evidence="2">
    <location>
        <begin position="19"/>
        <end position="119"/>
    </location>
</feature>
<protein>
    <submittedName>
        <fullName evidence="4">Winged helix-turn-helix transcriptional regulator</fullName>
    </submittedName>
</protein>
<evidence type="ECO:0000313" key="5">
    <source>
        <dbReference type="Proteomes" id="UP000703893"/>
    </source>
</evidence>
<proteinExistence type="predicted"/>
<dbReference type="GO" id="GO:0006355">
    <property type="term" value="P:regulation of DNA-templated transcription"/>
    <property type="evidence" value="ECO:0007669"/>
    <property type="project" value="InterPro"/>
</dbReference>
<sequence length="119" mass="13389">GIEFALRVRALTRELAEPQDYYRVGPLVLDSCNHTLSAGGSVMAVTPSECRIMKFLMLHADRAVQVESLLVHALDYPPKLGNPEIVRTHIRNLRQKIEPDPAHPRILLNIPRAGYLIRS</sequence>
<evidence type="ECO:0000259" key="3">
    <source>
        <dbReference type="PROSITE" id="PS51755"/>
    </source>
</evidence>
<accession>A0A938BMJ3</accession>
<dbReference type="GO" id="GO:0000160">
    <property type="term" value="P:phosphorelay signal transduction system"/>
    <property type="evidence" value="ECO:0007669"/>
    <property type="project" value="InterPro"/>
</dbReference>
<dbReference type="InterPro" id="IPR001867">
    <property type="entry name" value="OmpR/PhoB-type_DNA-bd"/>
</dbReference>
<dbReference type="EMBL" id="VGJX01000179">
    <property type="protein sequence ID" value="MBM3274309.1"/>
    <property type="molecule type" value="Genomic_DNA"/>
</dbReference>
<dbReference type="SMART" id="SM00862">
    <property type="entry name" value="Trans_reg_C"/>
    <property type="match status" value="1"/>
</dbReference>
<name>A0A938BMJ3_9BACT</name>
<evidence type="ECO:0000256" key="2">
    <source>
        <dbReference type="PROSITE-ProRule" id="PRU01091"/>
    </source>
</evidence>
<dbReference type="InterPro" id="IPR036388">
    <property type="entry name" value="WH-like_DNA-bd_sf"/>
</dbReference>
<dbReference type="CDD" id="cd00383">
    <property type="entry name" value="trans_reg_C"/>
    <property type="match status" value="1"/>
</dbReference>
<dbReference type="SUPFAM" id="SSF46894">
    <property type="entry name" value="C-terminal effector domain of the bipartite response regulators"/>
    <property type="match status" value="1"/>
</dbReference>
<keyword evidence="1 2" id="KW-0238">DNA-binding</keyword>
<gene>
    <name evidence="4" type="ORF">FJZ00_04105</name>
</gene>
<comment type="caution">
    <text evidence="4">The sequence shown here is derived from an EMBL/GenBank/DDBJ whole genome shotgun (WGS) entry which is preliminary data.</text>
</comment>
<dbReference type="Proteomes" id="UP000703893">
    <property type="component" value="Unassembled WGS sequence"/>
</dbReference>